<dbReference type="RefSeq" id="XP_008621712.1">
    <property type="nucleotide sequence ID" value="XM_008623490.1"/>
</dbReference>
<dbReference type="VEuPathDB" id="FungiDB:SDRG_17250"/>
<organism evidence="5 6">
    <name type="scientific">Saprolegnia diclina (strain VS20)</name>
    <dbReference type="NCBI Taxonomy" id="1156394"/>
    <lineage>
        <taxon>Eukaryota</taxon>
        <taxon>Sar</taxon>
        <taxon>Stramenopiles</taxon>
        <taxon>Oomycota</taxon>
        <taxon>Saprolegniomycetes</taxon>
        <taxon>Saprolegniales</taxon>
        <taxon>Saprolegniaceae</taxon>
        <taxon>Saprolegnia</taxon>
    </lineage>
</organism>
<dbReference type="OrthoDB" id="26401at2759"/>
<sequence length="1605" mass="175839">MTLTLEAQPCGPVLGTHGCSKRLFARRAHGERVHVRDRVVEWTQANGAVCDRTFRFDAPPLDVAVLADDADDEAATRKSLCVLTSPDTITFISAMGTVTDVPLPFKAAAIFAMTKGILIQRQATSLVQASARAGRSPTLFSLVHPLEEIKPVVLETLSEPRSCMFVADPLASVVHVHESPPFVVFYHHDKTTLSIKSIISSAPSASKPSSIVAEIVLRGIWESPELPSSDPSDTSIFVASDVDGQPLLAMMHRPSAQLLLQQLAWDGLELTVHHASPTTFLPCCDAVPLRREHLSTFGYDVLVQERDRQRLALYRGAHRLCVVTIDAPRPERRAKLPAFGPSSPIAARPDAPSFDMTDAMLDETLPPVGEPTIAAGAAPLTFEVTHSDGRCQQFLLPLSLAAYPLLHRAFAVLDALLPPQLALTWRLQVVASPEPWAAFQSALVPPMAPMEPPMSAFERLQASTFHATYYGLPLSGPRTSRRSVRTNVRTRPIPALDEHIRDIFCGLHLLYEDLKLSSLVSLLVAPLGDILHAIASTHRWTSYVAHYAADHGPRPMVAAAAKALPDPFQGRCNASPVDIFAWLQHKMATHHFNTMEANKSQGVGRQVDAYPTLPVLAQTATVLELYDALYPEAPMPLHARARCVVARLAALSLPWEDLPVGVALPLKYAVYVTKHFPDASLSPAECRLVNRADLLPEHDVPCALPLVDKETLDASRDNDDGFSDVLIASQPLFPKDQRLKEVSRLLRSNKPMLLKVQREAHHSDADVLSLQQARLLLLCKRSMSLSVGRGMVTLGSLTAQQSSVSPYTARLSIPQLPLTARVSGTNAKTVLDISGYKEITHWPQFHNGVATALRLSPHDRVTVQWVLSHQPKPSTDESDEAVRLYEEACAGHAGFLFGLGLQGQLQCQSPTTTYKYLSLGDELTSVGFLLGTAASTLHHPKDMNIERAVSKMLSMHIPSLWPPSFAHLHVPASAQTAAIMGLGLLYHSTGNRLMTEFLLTEMTQGPVMTSAGAASGTAATPSTETVQFEGYALTTGFALGLILLGRESDPGLVDLNVDAKLTKYMLGGEKERGHGSWAPTELNCVLRTRKLQQRELINVDVTASGSALALAFMYMWSNSASIGQRLHVPSTLVLLETIRPDVLFVRALAANLVLWNSIEPTRAWVLNKQLPPPLRPSGLLHWVAIDDGGDPTTIQEAYANIIAGACFSIGLKFAGTHHPGAKGVLMSFLDEFQLWRAKLGRAANVSRVTLERVLGTIAQSLALVMAGTGDLECLRLLRSLLLRQKADAQGDITYGNHMAMSSALGLLFLGGGRCSLRSSRLATAMLVVALYPLYPTKTTDQRYHLQALRHLYVLAIDRSRLVRALDVDTHHWTPMPLRIWTQFGAAPLEVRTPTLLPARRMLCRLETAANDHFPIVIDWRTNANSRALLLEQHGVLRIKRKLGADAPRATFFASFSNLFATASTHESAATWIAFCARLYEECKRENKPDCIAVYLNAKRTEVDVLERRITHTLLVANLQLVQLHMELDAHMFRACDDDASTEPHRVGRLAQLVNEDFTLGYSNALLASFEQLALPTSIETNEPPSSLLHAAYRRYLGSPLLAQLE</sequence>
<evidence type="ECO:0000256" key="1">
    <source>
        <dbReference type="ARBA" id="ARBA00010547"/>
    </source>
</evidence>
<accession>T0PHL9</accession>
<evidence type="ECO:0000256" key="3">
    <source>
        <dbReference type="ARBA" id="ARBA00022776"/>
    </source>
</evidence>
<evidence type="ECO:0000313" key="5">
    <source>
        <dbReference type="EMBL" id="EQC24859.1"/>
    </source>
</evidence>
<dbReference type="Proteomes" id="UP000030762">
    <property type="component" value="Unassembled WGS sequence"/>
</dbReference>
<dbReference type="GeneID" id="19957977"/>
<keyword evidence="4" id="KW-0131">Cell cycle</keyword>
<dbReference type="Gene3D" id="1.25.10.10">
    <property type="entry name" value="Leucine-rich Repeat Variant"/>
    <property type="match status" value="2"/>
</dbReference>
<dbReference type="PANTHER" id="PTHR12827:SF3">
    <property type="entry name" value="ANAPHASE-PROMOTING COMPLEX SUBUNIT 1"/>
    <property type="match status" value="1"/>
</dbReference>
<dbReference type="InParanoid" id="T0PHL9"/>
<dbReference type="GO" id="GO:0031145">
    <property type="term" value="P:anaphase-promoting complex-dependent catabolic process"/>
    <property type="evidence" value="ECO:0007669"/>
    <property type="project" value="TreeGrafter"/>
</dbReference>
<dbReference type="InterPro" id="IPR011989">
    <property type="entry name" value="ARM-like"/>
</dbReference>
<dbReference type="GO" id="GO:0051301">
    <property type="term" value="P:cell division"/>
    <property type="evidence" value="ECO:0007669"/>
    <property type="project" value="UniProtKB-KW"/>
</dbReference>
<dbReference type="InterPro" id="IPR024990">
    <property type="entry name" value="Apc1"/>
</dbReference>
<evidence type="ECO:0000256" key="2">
    <source>
        <dbReference type="ARBA" id="ARBA00022618"/>
    </source>
</evidence>
<keyword evidence="2" id="KW-0132">Cell division</keyword>
<keyword evidence="3" id="KW-0498">Mitosis</keyword>
<dbReference type="OMA" id="ATHHFNT"/>
<evidence type="ECO:0000313" key="6">
    <source>
        <dbReference type="Proteomes" id="UP000030762"/>
    </source>
</evidence>
<reference evidence="5 6" key="1">
    <citation type="submission" date="2012-04" db="EMBL/GenBank/DDBJ databases">
        <title>The Genome Sequence of Saprolegnia declina VS20.</title>
        <authorList>
            <consortium name="The Broad Institute Genome Sequencing Platform"/>
            <person name="Russ C."/>
            <person name="Nusbaum C."/>
            <person name="Tyler B."/>
            <person name="van West P."/>
            <person name="Dieguez-Uribeondo J."/>
            <person name="de Bruijn I."/>
            <person name="Tripathy S."/>
            <person name="Jiang R."/>
            <person name="Young S.K."/>
            <person name="Zeng Q."/>
            <person name="Gargeya S."/>
            <person name="Fitzgerald M."/>
            <person name="Haas B."/>
            <person name="Abouelleil A."/>
            <person name="Alvarado L."/>
            <person name="Arachchi H.M."/>
            <person name="Berlin A."/>
            <person name="Chapman S.B."/>
            <person name="Goldberg J."/>
            <person name="Griggs A."/>
            <person name="Gujja S."/>
            <person name="Hansen M."/>
            <person name="Howarth C."/>
            <person name="Imamovic A."/>
            <person name="Larimer J."/>
            <person name="McCowen C."/>
            <person name="Montmayeur A."/>
            <person name="Murphy C."/>
            <person name="Neiman D."/>
            <person name="Pearson M."/>
            <person name="Priest M."/>
            <person name="Roberts A."/>
            <person name="Saif S."/>
            <person name="Shea T."/>
            <person name="Sisk P."/>
            <person name="Sykes S."/>
            <person name="Wortman J."/>
            <person name="Nusbaum C."/>
            <person name="Birren B."/>
        </authorList>
    </citation>
    <scope>NUCLEOTIDE SEQUENCE [LARGE SCALE GENOMIC DNA]</scope>
    <source>
        <strain evidence="5 6">VS20</strain>
    </source>
</reference>
<protein>
    <submittedName>
        <fullName evidence="5">Uncharacterized protein</fullName>
    </submittedName>
</protein>
<dbReference type="eggNOG" id="KOG1858">
    <property type="taxonomic scope" value="Eukaryota"/>
</dbReference>
<evidence type="ECO:0000256" key="4">
    <source>
        <dbReference type="ARBA" id="ARBA00023306"/>
    </source>
</evidence>
<dbReference type="GO" id="GO:0060090">
    <property type="term" value="F:molecular adaptor activity"/>
    <property type="evidence" value="ECO:0007669"/>
    <property type="project" value="TreeGrafter"/>
</dbReference>
<dbReference type="GO" id="GO:0005680">
    <property type="term" value="C:anaphase-promoting complex"/>
    <property type="evidence" value="ECO:0007669"/>
    <property type="project" value="InterPro"/>
</dbReference>
<dbReference type="EMBL" id="JH767358">
    <property type="protein sequence ID" value="EQC24859.1"/>
    <property type="molecule type" value="Genomic_DNA"/>
</dbReference>
<dbReference type="GO" id="GO:0007091">
    <property type="term" value="P:metaphase/anaphase transition of mitotic cell cycle"/>
    <property type="evidence" value="ECO:0007669"/>
    <property type="project" value="TreeGrafter"/>
</dbReference>
<proteinExistence type="inferred from homology"/>
<dbReference type="STRING" id="1156394.T0PHL9"/>
<gene>
    <name evidence="5" type="ORF">SDRG_17250</name>
</gene>
<keyword evidence="6" id="KW-1185">Reference proteome</keyword>
<dbReference type="PANTHER" id="PTHR12827">
    <property type="entry name" value="MEIOTIC CHECKPOINT REGULATOR TSG24 FAMILY MEMBER"/>
    <property type="match status" value="1"/>
</dbReference>
<dbReference type="GO" id="GO:0070979">
    <property type="term" value="P:protein K11-linked ubiquitination"/>
    <property type="evidence" value="ECO:0007669"/>
    <property type="project" value="TreeGrafter"/>
</dbReference>
<name>T0PHL9_SAPDV</name>
<comment type="similarity">
    <text evidence="1">Belongs to the APC1 family.</text>
</comment>